<dbReference type="FunFam" id="1.25.40.10:FF:000010">
    <property type="entry name" value="Stress-induced phosphoprotein 1"/>
    <property type="match status" value="1"/>
</dbReference>
<feature type="repeat" description="TPR" evidence="19">
    <location>
        <begin position="718"/>
        <end position="751"/>
    </location>
</feature>
<evidence type="ECO:0000256" key="6">
    <source>
        <dbReference type="ARBA" id="ARBA00022553"/>
    </source>
</evidence>
<comment type="cofactor">
    <cofactor evidence="18">
        <name>Co(2+)</name>
        <dbReference type="ChEBI" id="CHEBI:48828"/>
    </cofactor>
    <cofactor evidence="18">
        <name>Zn(2+)</name>
        <dbReference type="ChEBI" id="CHEBI:29105"/>
    </cofactor>
    <cofactor evidence="18">
        <name>Mn(2+)</name>
        <dbReference type="ChEBI" id="CHEBI:29035"/>
    </cofactor>
    <cofactor evidence="18">
        <name>Fe(2+)</name>
        <dbReference type="ChEBI" id="CHEBI:29033"/>
    </cofactor>
    <text evidence="18">Binds 2 divalent metal cations per subunit. Has a high-affinity and a low affinity metal-binding site. The true nature of the physiological cofactor is under debate. The enzyme is active with cobalt, zinc, manganese or divalent iron ions. Most likely, methionine aminopeptidases function as mononuclear Fe(2+)-metalloproteases under physiological conditions, and the catalytically relevant metal-binding site has been assigned to the histidine-containing high-affinity site.</text>
</comment>
<keyword evidence="14" id="KW-0007">Acetylation</keyword>
<evidence type="ECO:0000256" key="13">
    <source>
        <dbReference type="ARBA" id="ARBA00022833"/>
    </source>
</evidence>
<organism evidence="23 24">
    <name type="scientific">Musa troglodytarum</name>
    <name type="common">fe'i banana</name>
    <dbReference type="NCBI Taxonomy" id="320322"/>
    <lineage>
        <taxon>Eukaryota</taxon>
        <taxon>Viridiplantae</taxon>
        <taxon>Streptophyta</taxon>
        <taxon>Embryophyta</taxon>
        <taxon>Tracheophyta</taxon>
        <taxon>Spermatophyta</taxon>
        <taxon>Magnoliopsida</taxon>
        <taxon>Liliopsida</taxon>
        <taxon>Zingiberales</taxon>
        <taxon>Musaceae</taxon>
        <taxon>Musa</taxon>
    </lineage>
</organism>
<feature type="binding site" evidence="18">
    <location>
        <position position="271"/>
    </location>
    <ligand>
        <name>a divalent metal cation</name>
        <dbReference type="ChEBI" id="CHEBI:60240"/>
        <label>2</label>
        <note>catalytic</note>
    </ligand>
</feature>
<dbReference type="FunFam" id="3.90.230.10:FF:000010">
    <property type="entry name" value="Methionine aminopeptidase"/>
    <property type="match status" value="1"/>
</dbReference>
<dbReference type="InterPro" id="IPR013105">
    <property type="entry name" value="TPR_2"/>
</dbReference>
<keyword evidence="6" id="KW-0597">Phosphoprotein</keyword>
<evidence type="ECO:0000256" key="18">
    <source>
        <dbReference type="HAMAP-Rule" id="MF_03174"/>
    </source>
</evidence>
<feature type="binding site" evidence="18">
    <location>
        <position position="398"/>
    </location>
    <ligand>
        <name>a divalent metal cation</name>
        <dbReference type="ChEBI" id="CHEBI:60240"/>
        <label>2</label>
        <note>catalytic</note>
    </ligand>
</feature>
<dbReference type="NCBIfam" id="TIGR00500">
    <property type="entry name" value="met_pdase_I"/>
    <property type="match status" value="1"/>
</dbReference>
<feature type="domain" description="STI1" evidence="22">
    <location>
        <begin position="995"/>
        <end position="1034"/>
    </location>
</feature>
<evidence type="ECO:0000256" key="21">
    <source>
        <dbReference type="SAM" id="MobiDB-lite"/>
    </source>
</evidence>
<name>A0A9E7HYN3_9LILI</name>
<keyword evidence="24" id="KW-1185">Reference proteome</keyword>
<dbReference type="SMART" id="SM00028">
    <property type="entry name" value="TPR"/>
    <property type="match status" value="9"/>
</dbReference>
<evidence type="ECO:0000259" key="22">
    <source>
        <dbReference type="SMART" id="SM00727"/>
    </source>
</evidence>
<keyword evidence="15 23" id="KW-0346">Stress response</keyword>
<sequence>MPVSMFHSRVQRETSSELTQLMQEFCFDGYRFKHTHRISSFMCSVWQTSLSSMPQMCRAKAASRRELSACSTQDCFRTSWSSHKLVHPKSKLANVRSAHSGQSQDGWLYCLKNGQARTSELPHFVWTGALRPCPISKRRLVPDGIEKPDWAIDGIPRTELNSDLQYIVEIKTPEQIERMRETCRIAREVLDAAARIIQPGITTDEIDEVVHQATIAAGGYPSPLNYNFFPKSCCTSVNEVICHGIPDARKLKDGDIVNVDVTVYYKGVHGDLNETFFVGEVDEASQQLVRCTYECLEKAISIVKPGVRFREVGEVISRHAQMSGFSVVKSFCGHGIGELLHCAPNIHHYGRNKAVGIMKAGQTFTIEPMINAGVWRDRLWPDGWTAVTADGKRSAQFEHTLLVTETGVEVLTARLPSSPDAVWLPGTFQNQREGSNGDFISPILPPLTLSSSSEANSKASIAVLHFVPSSMAEEAKAKGNAAFAAGRFDDAIRHFSEAIDLAPTNHVLYSNRSAAYASLQRYEAALADARRTVELKPDWAKGYGRLGAAHLGLGDAGQAVSAYEKGLELDPANEALKVGLSDARPTAARSRAPPPQGGASPFGKIFQGPELWAKLTADPTTREYLQQPDFVKMIQDIQKNPNNMNMYLSDPRMMQVIGVLLNVKMRGPTDEMASESPQPEQEKPQPVPPKKAPEPEPEPEPMDVSGEEKDAKERKAKAQKEKEAGNAAYKKKDFEMAIQHYTRATELDDGDISYLTNRAAVYLEMGKYEECIKDCDKAVERGRELHSDFKMIARALTRKGTALAKLAKCSKDYEPAIETFQKALTELRNPDTLKKLNDAERAKKELEQQEYFDPKIADEEREKGNELFKQQKYPEAVQHYTEALKRNPKDPRVYSNRAACYTKLGALPEGLKDAEKCIELDPCFSKGYTRKGAIQFFMKEYDKALETYQEGLKHDPNNHELMDGIRRCVEQINKTNRGEISEEELKERQAKAMQDPEIQNILTDPVMRQVLIDFQENPKAAQDHLKNPQVMHKIQKLVTAGIVQMSDLDPRQCNERTGYESLIIRSEKMMMITRYELGGEFCALDSHYPVINKGNIFPKIQRYIPFKDTADLLQRGLLLLCV</sequence>
<dbReference type="GO" id="GO:0051879">
    <property type="term" value="F:Hsp90 protein binding"/>
    <property type="evidence" value="ECO:0007669"/>
    <property type="project" value="TreeGrafter"/>
</dbReference>
<dbReference type="GO" id="GO:0004239">
    <property type="term" value="F:initiator methionyl aminopeptidase activity"/>
    <property type="evidence" value="ECO:0007669"/>
    <property type="project" value="UniProtKB-UniRule"/>
</dbReference>
<dbReference type="SUPFAM" id="SSF55920">
    <property type="entry name" value="Creatinase/aminopeptidase"/>
    <property type="match status" value="1"/>
</dbReference>
<evidence type="ECO:0000256" key="11">
    <source>
        <dbReference type="ARBA" id="ARBA00022801"/>
    </source>
</evidence>
<evidence type="ECO:0000313" key="23">
    <source>
        <dbReference type="EMBL" id="URE39448.1"/>
    </source>
</evidence>
<keyword evidence="5" id="KW-0963">Cytoplasm</keyword>
<evidence type="ECO:0000256" key="16">
    <source>
        <dbReference type="ARBA" id="ARBA00023186"/>
    </source>
</evidence>
<dbReference type="FunFam" id="1.25.40.10:FF:000020">
    <property type="entry name" value="Stress-induced phosphoprotein 1"/>
    <property type="match status" value="1"/>
</dbReference>
<feature type="repeat" description="TPR" evidence="19">
    <location>
        <begin position="925"/>
        <end position="958"/>
    </location>
</feature>
<dbReference type="InterPro" id="IPR036005">
    <property type="entry name" value="Creatinase/aminopeptidase-like"/>
</dbReference>
<keyword evidence="10" id="KW-0863">Zinc-finger</keyword>
<dbReference type="Gene3D" id="1.10.260.100">
    <property type="match status" value="2"/>
</dbReference>
<dbReference type="CDD" id="cd01086">
    <property type="entry name" value="MetAP1"/>
    <property type="match status" value="1"/>
</dbReference>
<keyword evidence="17" id="KW-0539">Nucleus</keyword>
<feature type="domain" description="STI1" evidence="22">
    <location>
        <begin position="618"/>
        <end position="657"/>
    </location>
</feature>
<evidence type="ECO:0000256" key="9">
    <source>
        <dbReference type="ARBA" id="ARBA00022737"/>
    </source>
</evidence>
<comment type="catalytic activity">
    <reaction evidence="18 20">
        <text>Release of N-terminal amino acids, preferentially methionine, from peptides and arylamides.</text>
        <dbReference type="EC" id="3.4.11.18"/>
    </reaction>
</comment>
<keyword evidence="16" id="KW-0143">Chaperone</keyword>
<evidence type="ECO:0000256" key="2">
    <source>
        <dbReference type="ARBA" id="ARBA00004123"/>
    </source>
</evidence>
<dbReference type="Pfam" id="PF07719">
    <property type="entry name" value="TPR_2"/>
    <property type="match status" value="1"/>
</dbReference>
<dbReference type="FunFam" id="1.10.260.100:FF:000002">
    <property type="entry name" value="Stress-induced-phosphoprotein 1 (Hsp70/Hsp90-organizing)"/>
    <property type="match status" value="1"/>
</dbReference>
<feature type="binding site" evidence="18">
    <location>
        <position position="271"/>
    </location>
    <ligand>
        <name>a divalent metal cation</name>
        <dbReference type="ChEBI" id="CHEBI:60240"/>
        <label>1</label>
    </ligand>
</feature>
<keyword evidence="13" id="KW-0862">Zinc</keyword>
<feature type="binding site" evidence="18">
    <location>
        <position position="367"/>
    </location>
    <ligand>
        <name>a divalent metal cation</name>
        <dbReference type="ChEBI" id="CHEBI:60240"/>
        <label>2</label>
        <note>catalytic</note>
    </ligand>
</feature>
<evidence type="ECO:0000256" key="20">
    <source>
        <dbReference type="RuleBase" id="RU003653"/>
    </source>
</evidence>
<keyword evidence="7 18" id="KW-0645">Protease</keyword>
<dbReference type="Proteomes" id="UP001055439">
    <property type="component" value="Chromosome 8"/>
</dbReference>
<dbReference type="SMART" id="SM00727">
    <property type="entry name" value="STI1"/>
    <property type="match status" value="2"/>
</dbReference>
<gene>
    <name evidence="23" type="ORF">MUK42_17994</name>
</gene>
<dbReference type="EC" id="3.4.11.18" evidence="20"/>
<dbReference type="GO" id="GO:0005634">
    <property type="term" value="C:nucleus"/>
    <property type="evidence" value="ECO:0007669"/>
    <property type="project" value="UniProtKB-SubCell"/>
</dbReference>
<evidence type="ECO:0000256" key="7">
    <source>
        <dbReference type="ARBA" id="ARBA00022670"/>
    </source>
</evidence>
<dbReference type="SUPFAM" id="SSF48452">
    <property type="entry name" value="TPR-like"/>
    <property type="match status" value="3"/>
</dbReference>
<protein>
    <recommendedName>
        <fullName evidence="20">Methionine aminopeptidase</fullName>
        <ecNumber evidence="20">3.4.11.18</ecNumber>
    </recommendedName>
</protein>
<evidence type="ECO:0000256" key="3">
    <source>
        <dbReference type="ARBA" id="ARBA00004496"/>
    </source>
</evidence>
<dbReference type="Pfam" id="PF00515">
    <property type="entry name" value="TPR_1"/>
    <property type="match status" value="1"/>
</dbReference>
<evidence type="ECO:0000256" key="1">
    <source>
        <dbReference type="ARBA" id="ARBA00001947"/>
    </source>
</evidence>
<dbReference type="PROSITE" id="PS50005">
    <property type="entry name" value="TPR"/>
    <property type="match status" value="5"/>
</dbReference>
<comment type="similarity">
    <text evidence="18">Belongs to the peptidase M24A family. Methionine aminopeptidase type 1 subfamily.</text>
</comment>
<dbReference type="Pfam" id="PF17830">
    <property type="entry name" value="STI1-HOP_DP"/>
    <property type="match status" value="2"/>
</dbReference>
<dbReference type="InterPro" id="IPR011990">
    <property type="entry name" value="TPR-like_helical_dom_sf"/>
</dbReference>
<evidence type="ECO:0000256" key="15">
    <source>
        <dbReference type="ARBA" id="ARBA00023016"/>
    </source>
</evidence>
<reference evidence="23" key="1">
    <citation type="submission" date="2022-05" db="EMBL/GenBank/DDBJ databases">
        <title>The Musa troglodytarum L. genome provides insights into the mechanism of non-climacteric behaviour and enrichment of carotenoids.</title>
        <authorList>
            <person name="Wang J."/>
        </authorList>
    </citation>
    <scope>NUCLEOTIDE SEQUENCE</scope>
    <source>
        <tissue evidence="23">Leaf</tissue>
    </source>
</reference>
<evidence type="ECO:0000256" key="14">
    <source>
        <dbReference type="ARBA" id="ARBA00022990"/>
    </source>
</evidence>
<dbReference type="InterPro" id="IPR001714">
    <property type="entry name" value="Pept_M24_MAP"/>
</dbReference>
<feature type="compositionally biased region" description="Basic and acidic residues" evidence="21">
    <location>
        <begin position="706"/>
        <end position="726"/>
    </location>
</feature>
<keyword evidence="4 18" id="KW-0031">Aminopeptidase</keyword>
<feature type="repeat" description="TPR" evidence="19">
    <location>
        <begin position="472"/>
        <end position="505"/>
    </location>
</feature>
<dbReference type="Gene3D" id="1.25.40.10">
    <property type="entry name" value="Tetratricopeptide repeat domain"/>
    <property type="match status" value="3"/>
</dbReference>
<dbReference type="GO" id="GO:0070006">
    <property type="term" value="F:metalloaminopeptidase activity"/>
    <property type="evidence" value="ECO:0007669"/>
    <property type="project" value="UniProtKB-UniRule"/>
</dbReference>
<dbReference type="PRINTS" id="PR00599">
    <property type="entry name" value="MAPEPTIDASE"/>
</dbReference>
<comment type="cofactor">
    <cofactor evidence="1">
        <name>Zn(2+)</name>
        <dbReference type="ChEBI" id="CHEBI:29105"/>
    </cofactor>
</comment>
<evidence type="ECO:0000256" key="4">
    <source>
        <dbReference type="ARBA" id="ARBA00022438"/>
    </source>
</evidence>
<dbReference type="PANTHER" id="PTHR22904:SF533">
    <property type="entry name" value="HSP70-HSP90 ORGANIZING PROTEIN 3"/>
    <property type="match status" value="1"/>
</dbReference>
<dbReference type="Pfam" id="PF13181">
    <property type="entry name" value="TPR_8"/>
    <property type="match status" value="2"/>
</dbReference>
<dbReference type="Gene3D" id="3.90.230.10">
    <property type="entry name" value="Creatinase/methionine aminopeptidase superfamily"/>
    <property type="match status" value="1"/>
</dbReference>
<feature type="region of interest" description="Disordered" evidence="21">
    <location>
        <begin position="668"/>
        <end position="726"/>
    </location>
</feature>
<keyword evidence="12 19" id="KW-0802">TPR repeat</keyword>
<dbReference type="PROSITE" id="PS50293">
    <property type="entry name" value="TPR_REGION"/>
    <property type="match status" value="1"/>
</dbReference>
<dbReference type="PANTHER" id="PTHR22904">
    <property type="entry name" value="TPR REPEAT CONTAINING PROTEIN"/>
    <property type="match status" value="1"/>
</dbReference>
<feature type="binding site" evidence="18">
    <location>
        <position position="334"/>
    </location>
    <ligand>
        <name>a divalent metal cation</name>
        <dbReference type="ChEBI" id="CHEBI:60240"/>
        <label>2</label>
        <note>catalytic</note>
    </ligand>
</feature>
<dbReference type="Pfam" id="PF13424">
    <property type="entry name" value="TPR_12"/>
    <property type="match status" value="1"/>
</dbReference>
<dbReference type="GO" id="GO:0008270">
    <property type="term" value="F:zinc ion binding"/>
    <property type="evidence" value="ECO:0007669"/>
    <property type="project" value="UniProtKB-KW"/>
</dbReference>
<feature type="repeat" description="TPR" evidence="19">
    <location>
        <begin position="540"/>
        <end position="573"/>
    </location>
</feature>
<feature type="binding site" evidence="18">
    <location>
        <position position="341"/>
    </location>
    <ligand>
        <name>substrate</name>
    </ligand>
</feature>
<comment type="subcellular location">
    <subcellularLocation>
        <location evidence="3">Cytoplasm</location>
    </subcellularLocation>
    <subcellularLocation>
        <location evidence="2">Nucleus</location>
    </subcellularLocation>
</comment>
<dbReference type="OrthoDB" id="3209743at2759"/>
<dbReference type="Pfam" id="PF00557">
    <property type="entry name" value="Peptidase_M24"/>
    <property type="match status" value="1"/>
</dbReference>
<dbReference type="GO" id="GO:0005737">
    <property type="term" value="C:cytoplasm"/>
    <property type="evidence" value="ECO:0007669"/>
    <property type="project" value="UniProtKB-SubCell"/>
</dbReference>
<keyword evidence="9" id="KW-0677">Repeat</keyword>
<evidence type="ECO:0000256" key="5">
    <source>
        <dbReference type="ARBA" id="ARBA00022490"/>
    </source>
</evidence>
<comment type="function">
    <text evidence="20">Cotranslationally removes the N-terminal methionine from nascent proteins. The N-terminal methionine is often cleaved when the second residue in the primary sequence is small and uncharged (Met-Ala-, Cys, Gly, Pro, Ser, Thr, or Val).</text>
</comment>
<feature type="binding site" evidence="18">
    <location>
        <position position="398"/>
    </location>
    <ligand>
        <name>a divalent metal cation</name>
        <dbReference type="ChEBI" id="CHEBI:60240"/>
        <label>1</label>
    </ligand>
</feature>
<dbReference type="AlphaFoldDB" id="A0A9E7HYN3"/>
<proteinExistence type="inferred from homology"/>
<evidence type="ECO:0000313" key="24">
    <source>
        <dbReference type="Proteomes" id="UP001055439"/>
    </source>
</evidence>
<dbReference type="EMBL" id="CP097510">
    <property type="protein sequence ID" value="URE39448.1"/>
    <property type="molecule type" value="Genomic_DNA"/>
</dbReference>
<dbReference type="InterPro" id="IPR006636">
    <property type="entry name" value="STI1_HS-bd"/>
</dbReference>
<feature type="region of interest" description="Disordered" evidence="21">
    <location>
        <begin position="582"/>
        <end position="604"/>
    </location>
</feature>
<evidence type="ECO:0000256" key="12">
    <source>
        <dbReference type="ARBA" id="ARBA00022803"/>
    </source>
</evidence>
<evidence type="ECO:0000256" key="10">
    <source>
        <dbReference type="ARBA" id="ARBA00022771"/>
    </source>
</evidence>
<dbReference type="FunFam" id="1.25.40.10:FF:000102">
    <property type="entry name" value="hsp70-Hsp90 organizing protein 3-like"/>
    <property type="match status" value="1"/>
</dbReference>
<keyword evidence="11 18" id="KW-0378">Hydrolase</keyword>
<feature type="repeat" description="TPR" evidence="19">
    <location>
        <begin position="857"/>
        <end position="890"/>
    </location>
</feature>
<dbReference type="InterPro" id="IPR041243">
    <property type="entry name" value="STI1/HOP_DP"/>
</dbReference>
<dbReference type="HAMAP" id="MF_01974">
    <property type="entry name" value="MetAP_1"/>
    <property type="match status" value="1"/>
</dbReference>
<dbReference type="Pfam" id="PF13414">
    <property type="entry name" value="TPR_11"/>
    <property type="match status" value="1"/>
</dbReference>
<keyword evidence="8 18" id="KW-0479">Metal-binding</keyword>
<accession>A0A9E7HYN3</accession>
<dbReference type="InterPro" id="IPR000994">
    <property type="entry name" value="Pept_M24"/>
</dbReference>
<dbReference type="FunFam" id="1.10.260.100:FF:000004">
    <property type="entry name" value="Putative stress-induced-phosphoprotein 1"/>
    <property type="match status" value="1"/>
</dbReference>
<dbReference type="InterPro" id="IPR019734">
    <property type="entry name" value="TPR_rpt"/>
</dbReference>
<dbReference type="InterPro" id="IPR002467">
    <property type="entry name" value="Pept_M24A_MAP1"/>
</dbReference>
<evidence type="ECO:0000256" key="8">
    <source>
        <dbReference type="ARBA" id="ARBA00022723"/>
    </source>
</evidence>
<dbReference type="PROSITE" id="PS00680">
    <property type="entry name" value="MAP_1"/>
    <property type="match status" value="1"/>
</dbReference>
<feature type="binding site" evidence="18">
    <location>
        <position position="260"/>
    </location>
    <ligand>
        <name>a divalent metal cation</name>
        <dbReference type="ChEBI" id="CHEBI:60240"/>
        <label>1</label>
    </ligand>
</feature>
<evidence type="ECO:0000256" key="17">
    <source>
        <dbReference type="ARBA" id="ARBA00023242"/>
    </source>
</evidence>
<dbReference type="GO" id="GO:0006508">
    <property type="term" value="P:proteolysis"/>
    <property type="evidence" value="ECO:0007669"/>
    <property type="project" value="UniProtKB-KW"/>
</dbReference>
<evidence type="ECO:0000256" key="19">
    <source>
        <dbReference type="PROSITE-ProRule" id="PRU00339"/>
    </source>
</evidence>
<feature type="binding site" evidence="18">
    <location>
        <position position="243"/>
    </location>
    <ligand>
        <name>substrate</name>
    </ligand>
</feature>